<evidence type="ECO:0000259" key="1">
    <source>
        <dbReference type="PROSITE" id="PS50902"/>
    </source>
</evidence>
<sequence>MGKSGKRILVTYFSATGTTRAVAARLATAADADIKEIVPAQPYTAADIDWRDPSSRSSMEKRDRSIRPALDHPIDVTPYDVVFVGYPLWWETAPRVVRTFLESQDWKGKTIVTFATSGSSVRGADGVQLHDSAPDAEWEKGRRLAANVSERELAKWVDELGL</sequence>
<reference evidence="2 3" key="1">
    <citation type="submission" date="2017-05" db="EMBL/GenBank/DDBJ databases">
        <title>Bifidobacterium vansinderenii sp. nov.</title>
        <authorList>
            <person name="Lugli G.A."/>
            <person name="Duranti S."/>
            <person name="Mangifesta M."/>
        </authorList>
    </citation>
    <scope>NUCLEOTIDE SEQUENCE [LARGE SCALE GENOMIC DNA]</scope>
    <source>
        <strain evidence="2 3">Tam10B</strain>
    </source>
</reference>
<dbReference type="PROSITE" id="PS50902">
    <property type="entry name" value="FLAVODOXIN_LIKE"/>
    <property type="match status" value="1"/>
</dbReference>
<dbReference type="PANTHER" id="PTHR39201:SF1">
    <property type="entry name" value="FLAVODOXIN-LIKE DOMAIN-CONTAINING PROTEIN"/>
    <property type="match status" value="1"/>
</dbReference>
<dbReference type="InterPro" id="IPR029039">
    <property type="entry name" value="Flavoprotein-like_sf"/>
</dbReference>
<dbReference type="InterPro" id="IPR008254">
    <property type="entry name" value="Flavodoxin/NO_synth"/>
</dbReference>
<protein>
    <submittedName>
        <fullName evidence="2">Flavodoxin</fullName>
    </submittedName>
</protein>
<keyword evidence="3" id="KW-1185">Reference proteome</keyword>
<evidence type="ECO:0000313" key="2">
    <source>
        <dbReference type="EMBL" id="OXN00870.1"/>
    </source>
</evidence>
<dbReference type="PANTHER" id="PTHR39201">
    <property type="entry name" value="EXPORTED PROTEIN-RELATED"/>
    <property type="match status" value="1"/>
</dbReference>
<dbReference type="GO" id="GO:0010181">
    <property type="term" value="F:FMN binding"/>
    <property type="evidence" value="ECO:0007669"/>
    <property type="project" value="InterPro"/>
</dbReference>
<dbReference type="EMBL" id="NEWD01000007">
    <property type="protein sequence ID" value="OXN00870.1"/>
    <property type="molecule type" value="Genomic_DNA"/>
</dbReference>
<feature type="domain" description="Flavodoxin-like" evidence="1">
    <location>
        <begin position="8"/>
        <end position="162"/>
    </location>
</feature>
<dbReference type="SUPFAM" id="SSF52218">
    <property type="entry name" value="Flavoproteins"/>
    <property type="match status" value="1"/>
</dbReference>
<dbReference type="Pfam" id="PF12682">
    <property type="entry name" value="Flavodoxin_4"/>
    <property type="match status" value="1"/>
</dbReference>
<gene>
    <name evidence="2" type="ORF">Tam10B_0826</name>
</gene>
<dbReference type="RefSeq" id="WP_093959996.1">
    <property type="nucleotide sequence ID" value="NZ_NEWD01000007.1"/>
</dbReference>
<accession>A0A229VZM2</accession>
<comment type="caution">
    <text evidence="2">The sequence shown here is derived from an EMBL/GenBank/DDBJ whole genome shotgun (WGS) entry which is preliminary data.</text>
</comment>
<organism evidence="2 3">
    <name type="scientific">Bifidobacterium vansinderenii</name>
    <dbReference type="NCBI Taxonomy" id="1984871"/>
    <lineage>
        <taxon>Bacteria</taxon>
        <taxon>Bacillati</taxon>
        <taxon>Actinomycetota</taxon>
        <taxon>Actinomycetes</taxon>
        <taxon>Bifidobacteriales</taxon>
        <taxon>Bifidobacteriaceae</taxon>
        <taxon>Bifidobacterium</taxon>
    </lineage>
</organism>
<dbReference type="Gene3D" id="3.40.50.360">
    <property type="match status" value="1"/>
</dbReference>
<evidence type="ECO:0000313" key="3">
    <source>
        <dbReference type="Proteomes" id="UP000215433"/>
    </source>
</evidence>
<dbReference type="AlphaFoldDB" id="A0A229VZM2"/>
<proteinExistence type="predicted"/>
<dbReference type="Proteomes" id="UP000215433">
    <property type="component" value="Unassembled WGS sequence"/>
</dbReference>
<dbReference type="NCBIfam" id="NF005501">
    <property type="entry name" value="PRK07116.1"/>
    <property type="match status" value="1"/>
</dbReference>
<dbReference type="OrthoDB" id="9806505at2"/>
<name>A0A229VZM2_9BIFI</name>